<evidence type="ECO:0000256" key="7">
    <source>
        <dbReference type="ARBA" id="ARBA00022840"/>
    </source>
</evidence>
<dbReference type="GO" id="GO:0004797">
    <property type="term" value="F:thymidine kinase activity"/>
    <property type="evidence" value="ECO:0007669"/>
    <property type="project" value="UniProtKB-EC"/>
</dbReference>
<dbReference type="EC" id="2.7.1.21" evidence="2 8"/>
<feature type="binding site" evidence="8">
    <location>
        <begin position="9"/>
        <end position="16"/>
    </location>
    <ligand>
        <name>ATP</name>
        <dbReference type="ChEBI" id="CHEBI:30616"/>
    </ligand>
</feature>
<evidence type="ECO:0000256" key="1">
    <source>
        <dbReference type="ARBA" id="ARBA00007587"/>
    </source>
</evidence>
<feature type="binding site" evidence="8">
    <location>
        <position position="187"/>
    </location>
    <ligand>
        <name>Zn(2+)</name>
        <dbReference type="ChEBI" id="CHEBI:29105"/>
    </ligand>
</feature>
<keyword evidence="8" id="KW-0862">Zinc</keyword>
<keyword evidence="7 8" id="KW-0067">ATP-binding</keyword>
<organism evidence="11 12">
    <name type="scientific">Clostridium punense</name>
    <dbReference type="NCBI Taxonomy" id="1054297"/>
    <lineage>
        <taxon>Bacteria</taxon>
        <taxon>Bacillati</taxon>
        <taxon>Bacillota</taxon>
        <taxon>Clostridia</taxon>
        <taxon>Eubacteriales</taxon>
        <taxon>Clostridiaceae</taxon>
        <taxon>Clostridium</taxon>
    </lineage>
</organism>
<gene>
    <name evidence="8" type="primary">tdk</name>
    <name evidence="11" type="ORF">J2Z44_000878</name>
</gene>
<evidence type="ECO:0000256" key="6">
    <source>
        <dbReference type="ARBA" id="ARBA00022777"/>
    </source>
</evidence>
<evidence type="ECO:0000256" key="2">
    <source>
        <dbReference type="ARBA" id="ARBA00012118"/>
    </source>
</evidence>
<dbReference type="PIRSF" id="PIRSF035805">
    <property type="entry name" value="TK_cell"/>
    <property type="match status" value="1"/>
</dbReference>
<dbReference type="SUPFAM" id="SSF52540">
    <property type="entry name" value="P-loop containing nucleoside triphosphate hydrolases"/>
    <property type="match status" value="1"/>
</dbReference>
<keyword evidence="8" id="KW-0963">Cytoplasm</keyword>
<proteinExistence type="inferred from homology"/>
<name>A0ABS4K1T2_9CLOT</name>
<dbReference type="Proteomes" id="UP001519308">
    <property type="component" value="Unassembled WGS sequence"/>
</dbReference>
<evidence type="ECO:0000256" key="4">
    <source>
        <dbReference type="ARBA" id="ARBA00022679"/>
    </source>
</evidence>
<keyword evidence="6 8" id="KW-0418">Kinase</keyword>
<comment type="subcellular location">
    <subcellularLocation>
        <location evidence="8">Cytoplasm</location>
    </subcellularLocation>
</comment>
<feature type="binding site" evidence="8">
    <location>
        <position position="184"/>
    </location>
    <ligand>
        <name>Zn(2+)</name>
        <dbReference type="ChEBI" id="CHEBI:29105"/>
    </ligand>
</feature>
<sequence length="203" mass="23246">MSKLYFRYGAMNCGKSTNLLQVAHNYEERGMKILIIKPKTDTKGGNKVVSRLGVTRQVDLLLDGEENVLEKVSQYIKENGNIDCILGDEVQFFKKHQIDELFEIAVTLNIPTICYGLRTDFQMNGFEGSERLLLLAHSLEELKTICKCGKKALLNGRLINGKFVFEGEQIAIDKEDNVEYEALCPKCFFLYKEQYEKGRNKDE</sequence>
<comment type="caution">
    <text evidence="11">The sequence shown here is derived from an EMBL/GenBank/DDBJ whole genome shotgun (WGS) entry which is preliminary data.</text>
</comment>
<keyword evidence="3 8" id="KW-0237">DNA synthesis</keyword>
<dbReference type="SUPFAM" id="SSF57716">
    <property type="entry name" value="Glucocorticoid receptor-like (DNA-binding domain)"/>
    <property type="match status" value="1"/>
</dbReference>
<evidence type="ECO:0000256" key="3">
    <source>
        <dbReference type="ARBA" id="ARBA00022634"/>
    </source>
</evidence>
<dbReference type="Gene3D" id="3.30.60.20">
    <property type="match status" value="1"/>
</dbReference>
<comment type="catalytic activity">
    <reaction evidence="8 9">
        <text>thymidine + ATP = dTMP + ADP + H(+)</text>
        <dbReference type="Rhea" id="RHEA:19129"/>
        <dbReference type="ChEBI" id="CHEBI:15378"/>
        <dbReference type="ChEBI" id="CHEBI:17748"/>
        <dbReference type="ChEBI" id="CHEBI:30616"/>
        <dbReference type="ChEBI" id="CHEBI:63528"/>
        <dbReference type="ChEBI" id="CHEBI:456216"/>
        <dbReference type="EC" id="2.7.1.21"/>
    </reaction>
</comment>
<evidence type="ECO:0000256" key="10">
    <source>
        <dbReference type="RuleBase" id="RU004165"/>
    </source>
</evidence>
<dbReference type="Gene3D" id="3.40.50.300">
    <property type="entry name" value="P-loop containing nucleotide triphosphate hydrolases"/>
    <property type="match status" value="1"/>
</dbReference>
<keyword evidence="12" id="KW-1185">Reference proteome</keyword>
<dbReference type="RefSeq" id="WP_209649366.1">
    <property type="nucleotide sequence ID" value="NZ_JAGGLL010000005.1"/>
</dbReference>
<dbReference type="Pfam" id="PF00265">
    <property type="entry name" value="TK"/>
    <property type="match status" value="1"/>
</dbReference>
<evidence type="ECO:0000313" key="12">
    <source>
        <dbReference type="Proteomes" id="UP001519308"/>
    </source>
</evidence>
<comment type="subunit">
    <text evidence="8">Homotetramer.</text>
</comment>
<feature type="binding site" evidence="8">
    <location>
        <position position="146"/>
    </location>
    <ligand>
        <name>Zn(2+)</name>
        <dbReference type="ChEBI" id="CHEBI:29105"/>
    </ligand>
</feature>
<reference evidence="11 12" key="1">
    <citation type="submission" date="2021-03" db="EMBL/GenBank/DDBJ databases">
        <title>Genomic Encyclopedia of Type Strains, Phase IV (KMG-IV): sequencing the most valuable type-strain genomes for metagenomic binning, comparative biology and taxonomic classification.</title>
        <authorList>
            <person name="Goeker M."/>
        </authorList>
    </citation>
    <scope>NUCLEOTIDE SEQUENCE [LARGE SCALE GENOMIC DNA]</scope>
    <source>
        <strain evidence="11 12">DSM 28650</strain>
    </source>
</reference>
<feature type="binding site" evidence="8">
    <location>
        <begin position="88"/>
        <end position="91"/>
    </location>
    <ligand>
        <name>ATP</name>
        <dbReference type="ChEBI" id="CHEBI:30616"/>
    </ligand>
</feature>
<protein>
    <recommendedName>
        <fullName evidence="2 8">Thymidine kinase</fullName>
        <ecNumber evidence="2 8">2.7.1.21</ecNumber>
    </recommendedName>
</protein>
<evidence type="ECO:0000313" key="11">
    <source>
        <dbReference type="EMBL" id="MBP2021091.1"/>
    </source>
</evidence>
<dbReference type="NCBIfam" id="NF003300">
    <property type="entry name" value="PRK04296.1-5"/>
    <property type="match status" value="1"/>
</dbReference>
<evidence type="ECO:0000256" key="9">
    <source>
        <dbReference type="RuleBase" id="RU000544"/>
    </source>
</evidence>
<accession>A0ABS4K1T2</accession>
<feature type="active site" description="Proton acceptor" evidence="8">
    <location>
        <position position="89"/>
    </location>
</feature>
<dbReference type="InterPro" id="IPR001267">
    <property type="entry name" value="Thymidine_kinase"/>
</dbReference>
<keyword evidence="4 8" id="KW-0808">Transferase</keyword>
<evidence type="ECO:0000256" key="8">
    <source>
        <dbReference type="HAMAP-Rule" id="MF_00124"/>
    </source>
</evidence>
<dbReference type="PANTHER" id="PTHR11441">
    <property type="entry name" value="THYMIDINE KINASE"/>
    <property type="match status" value="1"/>
</dbReference>
<comment type="similarity">
    <text evidence="1 8 10">Belongs to the thymidine kinase family.</text>
</comment>
<keyword evidence="5 8" id="KW-0547">Nucleotide-binding</keyword>
<dbReference type="HAMAP" id="MF_00124">
    <property type="entry name" value="Thymidine_kinase"/>
    <property type="match status" value="1"/>
</dbReference>
<evidence type="ECO:0000256" key="5">
    <source>
        <dbReference type="ARBA" id="ARBA00022741"/>
    </source>
</evidence>
<keyword evidence="8" id="KW-0479">Metal-binding</keyword>
<dbReference type="InterPro" id="IPR027417">
    <property type="entry name" value="P-loop_NTPase"/>
</dbReference>
<feature type="binding site" evidence="8">
    <location>
        <position position="148"/>
    </location>
    <ligand>
        <name>Zn(2+)</name>
        <dbReference type="ChEBI" id="CHEBI:29105"/>
    </ligand>
</feature>
<dbReference type="EMBL" id="JAGGLL010000005">
    <property type="protein sequence ID" value="MBP2021091.1"/>
    <property type="molecule type" value="Genomic_DNA"/>
</dbReference>
<dbReference type="PANTHER" id="PTHR11441:SF0">
    <property type="entry name" value="THYMIDINE KINASE, CYTOSOLIC"/>
    <property type="match status" value="1"/>
</dbReference>